<evidence type="ECO:0000259" key="10">
    <source>
        <dbReference type="PROSITE" id="PS50929"/>
    </source>
</evidence>
<feature type="transmembrane region" description="Helical" evidence="8">
    <location>
        <begin position="723"/>
        <end position="744"/>
    </location>
</feature>
<dbReference type="InterPro" id="IPR039421">
    <property type="entry name" value="Type_1_exporter"/>
</dbReference>
<feature type="transmembrane region" description="Helical" evidence="8">
    <location>
        <begin position="911"/>
        <end position="936"/>
    </location>
</feature>
<dbReference type="SUPFAM" id="SSF90123">
    <property type="entry name" value="ABC transporter transmembrane region"/>
    <property type="match status" value="2"/>
</dbReference>
<dbReference type="CDD" id="cd18546">
    <property type="entry name" value="ABC_6TM_Rv0194_D2_like"/>
    <property type="match status" value="1"/>
</dbReference>
<name>A0ABX1RP00_9PSEU</name>
<keyword evidence="5 8" id="KW-1133">Transmembrane helix</keyword>
<evidence type="ECO:0000256" key="1">
    <source>
        <dbReference type="ARBA" id="ARBA00004651"/>
    </source>
</evidence>
<feature type="region of interest" description="Disordered" evidence="7">
    <location>
        <begin position="577"/>
        <end position="641"/>
    </location>
</feature>
<evidence type="ECO:0000256" key="3">
    <source>
        <dbReference type="ARBA" id="ARBA00022741"/>
    </source>
</evidence>
<evidence type="ECO:0000259" key="9">
    <source>
        <dbReference type="PROSITE" id="PS50893"/>
    </source>
</evidence>
<feature type="transmembrane region" description="Helical" evidence="8">
    <location>
        <begin position="942"/>
        <end position="961"/>
    </location>
</feature>
<feature type="transmembrane region" description="Helical" evidence="8">
    <location>
        <begin position="800"/>
        <end position="824"/>
    </location>
</feature>
<dbReference type="GO" id="GO:0005524">
    <property type="term" value="F:ATP binding"/>
    <property type="evidence" value="ECO:0007669"/>
    <property type="project" value="UniProtKB-KW"/>
</dbReference>
<dbReference type="PROSITE" id="PS50893">
    <property type="entry name" value="ABC_TRANSPORTER_2"/>
    <property type="match status" value="2"/>
</dbReference>
<dbReference type="Pfam" id="PF00664">
    <property type="entry name" value="ABC_membrane"/>
    <property type="match status" value="2"/>
</dbReference>
<dbReference type="PANTHER" id="PTHR24221">
    <property type="entry name" value="ATP-BINDING CASSETTE SUB-FAMILY B"/>
    <property type="match status" value="1"/>
</dbReference>
<dbReference type="InterPro" id="IPR011527">
    <property type="entry name" value="ABC1_TM_dom"/>
</dbReference>
<dbReference type="PANTHER" id="PTHR24221:SF654">
    <property type="entry name" value="ATP-BINDING CASSETTE SUB-FAMILY B MEMBER 6"/>
    <property type="match status" value="1"/>
</dbReference>
<dbReference type="InterPro" id="IPR017871">
    <property type="entry name" value="ABC_transporter-like_CS"/>
</dbReference>
<dbReference type="InterPro" id="IPR027417">
    <property type="entry name" value="P-loop_NTPase"/>
</dbReference>
<evidence type="ECO:0000313" key="11">
    <source>
        <dbReference type="EMBL" id="NMH81070.1"/>
    </source>
</evidence>
<dbReference type="Pfam" id="PF00005">
    <property type="entry name" value="ABC_tran"/>
    <property type="match status" value="2"/>
</dbReference>
<dbReference type="InterPro" id="IPR003439">
    <property type="entry name" value="ABC_transporter-like_ATP-bd"/>
</dbReference>
<dbReference type="Gene3D" id="3.40.50.300">
    <property type="entry name" value="P-loop containing nucleotide triphosphate hydrolases"/>
    <property type="match status" value="2"/>
</dbReference>
<dbReference type="InterPro" id="IPR036640">
    <property type="entry name" value="ABC1_TM_sf"/>
</dbReference>
<keyword evidence="6 8" id="KW-0472">Membrane</keyword>
<feature type="transmembrane region" description="Helical" evidence="8">
    <location>
        <begin position="830"/>
        <end position="848"/>
    </location>
</feature>
<feature type="compositionally biased region" description="Gly residues" evidence="7">
    <location>
        <begin position="617"/>
        <end position="635"/>
    </location>
</feature>
<evidence type="ECO:0000256" key="7">
    <source>
        <dbReference type="SAM" id="MobiDB-lite"/>
    </source>
</evidence>
<proteinExistence type="predicted"/>
<gene>
    <name evidence="11" type="ORF">HF577_28755</name>
</gene>
<feature type="transmembrane region" description="Helical" evidence="8">
    <location>
        <begin position="161"/>
        <end position="178"/>
    </location>
</feature>
<feature type="domain" description="ABC transmembrane type-1" evidence="10">
    <location>
        <begin position="25"/>
        <end position="305"/>
    </location>
</feature>
<comment type="subcellular location">
    <subcellularLocation>
        <location evidence="1">Cell membrane</location>
        <topology evidence="1">Multi-pass membrane protein</topology>
    </subcellularLocation>
</comment>
<feature type="transmembrane region" description="Helical" evidence="8">
    <location>
        <begin position="21"/>
        <end position="45"/>
    </location>
</feature>
<evidence type="ECO:0000256" key="8">
    <source>
        <dbReference type="SAM" id="Phobius"/>
    </source>
</evidence>
<feature type="domain" description="ABC transporter" evidence="9">
    <location>
        <begin position="339"/>
        <end position="573"/>
    </location>
</feature>
<feature type="transmembrane region" description="Helical" evidence="8">
    <location>
        <begin position="246"/>
        <end position="270"/>
    </location>
</feature>
<dbReference type="SUPFAM" id="SSF52540">
    <property type="entry name" value="P-loop containing nucleoside triphosphate hydrolases"/>
    <property type="match status" value="2"/>
</dbReference>
<feature type="domain" description="ABC transmembrane type-1" evidence="10">
    <location>
        <begin position="691"/>
        <end position="973"/>
    </location>
</feature>
<feature type="transmembrane region" description="Helical" evidence="8">
    <location>
        <begin position="276"/>
        <end position="297"/>
    </location>
</feature>
<dbReference type="EMBL" id="JAAXKY010000128">
    <property type="protein sequence ID" value="NMH81070.1"/>
    <property type="molecule type" value="Genomic_DNA"/>
</dbReference>
<dbReference type="Proteomes" id="UP001296706">
    <property type="component" value="Unassembled WGS sequence"/>
</dbReference>
<dbReference type="CDD" id="cd18543">
    <property type="entry name" value="ABC_6TM_Rv0194_D1_like"/>
    <property type="match status" value="1"/>
</dbReference>
<keyword evidence="4 11" id="KW-0067">ATP-binding</keyword>
<dbReference type="Gene3D" id="1.20.1560.10">
    <property type="entry name" value="ABC transporter type 1, transmembrane domain"/>
    <property type="match status" value="2"/>
</dbReference>
<dbReference type="SMART" id="SM00382">
    <property type="entry name" value="AAA"/>
    <property type="match status" value="2"/>
</dbReference>
<evidence type="ECO:0000256" key="4">
    <source>
        <dbReference type="ARBA" id="ARBA00022840"/>
    </source>
</evidence>
<dbReference type="PROSITE" id="PS50929">
    <property type="entry name" value="ABC_TM1F"/>
    <property type="match status" value="2"/>
</dbReference>
<dbReference type="InterPro" id="IPR003593">
    <property type="entry name" value="AAA+_ATPase"/>
</dbReference>
<keyword evidence="3" id="KW-0547">Nucleotide-binding</keyword>
<feature type="domain" description="ABC transporter" evidence="9">
    <location>
        <begin position="1010"/>
        <end position="1245"/>
    </location>
</feature>
<organism evidence="11 12">
    <name type="scientific">Pseudonocardia xinjiangensis</name>
    <dbReference type="NCBI Taxonomy" id="75289"/>
    <lineage>
        <taxon>Bacteria</taxon>
        <taxon>Bacillati</taxon>
        <taxon>Actinomycetota</taxon>
        <taxon>Actinomycetes</taxon>
        <taxon>Pseudonocardiales</taxon>
        <taxon>Pseudonocardiaceae</taxon>
        <taxon>Pseudonocardia</taxon>
    </lineage>
</organism>
<evidence type="ECO:0000256" key="6">
    <source>
        <dbReference type="ARBA" id="ARBA00023136"/>
    </source>
</evidence>
<feature type="compositionally biased region" description="Low complexity" evidence="7">
    <location>
        <begin position="577"/>
        <end position="595"/>
    </location>
</feature>
<accession>A0ABX1RP00</accession>
<evidence type="ECO:0000313" key="12">
    <source>
        <dbReference type="Proteomes" id="UP001296706"/>
    </source>
</evidence>
<reference evidence="11 12" key="1">
    <citation type="submission" date="2020-04" db="EMBL/GenBank/DDBJ databases">
        <authorList>
            <person name="Klaysubun C."/>
            <person name="Duangmal K."/>
            <person name="Lipun K."/>
        </authorList>
    </citation>
    <scope>NUCLEOTIDE SEQUENCE [LARGE SCALE GENOMIC DNA]</scope>
    <source>
        <strain evidence="11 12">JCM 11839</strain>
    </source>
</reference>
<protein>
    <submittedName>
        <fullName evidence="11">ABC transporter ATP-binding protein</fullName>
    </submittedName>
</protein>
<feature type="transmembrane region" description="Helical" evidence="8">
    <location>
        <begin position="688"/>
        <end position="711"/>
    </location>
</feature>
<feature type="transmembrane region" description="Helical" evidence="8">
    <location>
        <begin position="134"/>
        <end position="155"/>
    </location>
</feature>
<keyword evidence="2 8" id="KW-0812">Transmembrane</keyword>
<sequence length="1252" mass="132227">MPDAAPPGWIRRLVSACFRHRGVAIGALVASVFGVGLDAVGPLLTRVVVDDAVQGSTAVLAAVVVAFLVLAVVRFVSAFFRRYLAGRLALDVQHDLRRQVFAAVQRLDGERQDALRTGQVVSRAITDLQLVQSLLSLVPISLGGVVLVVVSIGAMLWLSPLLTLVALVLLPAATWITLRTRTTLFPATWSAQQRAADIAQQVEETVTGVRVVKGFGQERREVASLERGALRLFAERMRAARLTARLNPTLLALPTLGQVGVIGLGGWLALNGSISLGTFLAFTTYVAQLVGPARLLASLVVSAQLARAGVERVYDLVESRPDVVDPEVPVALPPGPLSLEFDHVRFGYGDREPVLADVSLRVEPGETLALVGPPGSGKSTVALLLPRFYDPQEGEVRLGGVPLPRMRMADLRRELGVVFEEAFLFSDTIRANIAYGRPDASEHEVRAAARAAQVESFVEMLPDGYDTLVGERGLTLSGGQRQRIALARAVLTDPRVLVLDDATSAVDTATEAAIHETLRTLTATRTTVLVAHRRSTLALADRIVVLDAGQVVDVGTEAELTERCALFRELLAVAEPEPASPAAVPAKESVASPSAGPWTTQATPELWPEPAAAARGLRGGGSSRGGAAGGGGAGGVSAMAGAMPPTPELMAAVEALPPATEQPRLGSTDATAPDPEFRLARLLRPVRALLIVGVTLVALDALATLAFPSVARLAVDGGISAHAPAVLLTAALVGLAVVVLDWAVVAAQTVVAARAGESLLYLLRVRSYAHLQRLGLDYYERELSGRIMTRMTTDVDALSTFLQTGLTQAVVSLLTIVGVAVALLVTDMELALVALAALPVLVVATVVFRRMSSMAYAEAREKVSIVNADLQENVTGVRIAQAYVREERSATTFGERSAAYRHSRLRAQRYIATYFPFVALLSDISQAVVLGVGAARVASGELTPGVLTAFLLYLGLFFAPVQQLSQVFDGYQQARIGLSRISDLLRTPTSVPPEPLGEPATVPPRLRGEVELRDVGFAYAGSDSPALEHVSLRVAPGETVAFVGATGAGKSTVVKLLARFYEAGSGAVLVDGVDIRRYPLGDYRHRLGIVPQEPHLFTGDVAANIAYARPDATPAEIEGAARAVGALDLVRSLPGGFRHLVGERGQGLSAGQRQLVALARAELADPDLLLFDEATAALDPATEAAVLAASDRVAARRTTFVVAHRLATAARADRIVVLDGGHIVETGTHDELLAAGGFYARLWEAGELEPAA</sequence>
<feature type="transmembrane region" description="Helical" evidence="8">
    <location>
        <begin position="57"/>
        <end position="80"/>
    </location>
</feature>
<evidence type="ECO:0000256" key="2">
    <source>
        <dbReference type="ARBA" id="ARBA00022692"/>
    </source>
</evidence>
<evidence type="ECO:0000256" key="5">
    <source>
        <dbReference type="ARBA" id="ARBA00022989"/>
    </source>
</evidence>
<dbReference type="PROSITE" id="PS00211">
    <property type="entry name" value="ABC_TRANSPORTER_1"/>
    <property type="match status" value="1"/>
</dbReference>
<keyword evidence="12" id="KW-1185">Reference proteome</keyword>
<comment type="caution">
    <text evidence="11">The sequence shown here is derived from an EMBL/GenBank/DDBJ whole genome shotgun (WGS) entry which is preliminary data.</text>
</comment>